<feature type="region of interest" description="Disordered" evidence="1">
    <location>
        <begin position="713"/>
        <end position="827"/>
    </location>
</feature>
<dbReference type="SUPFAM" id="SSF47781">
    <property type="entry name" value="RuvA domain 2-like"/>
    <property type="match status" value="2"/>
</dbReference>
<reference evidence="3 4" key="2">
    <citation type="journal article" date="2011" name="ISME J.">
        <title>RNA-seq reveals cooperative metabolic interactions between two termite-gut spirochete species in co-culture.</title>
        <authorList>
            <person name="Rosenthal A.Z."/>
            <person name="Matson E.G."/>
            <person name="Eldar A."/>
            <person name="Leadbetter J.R."/>
        </authorList>
    </citation>
    <scope>NUCLEOTIDE SEQUENCE [LARGE SCALE GENOMIC DNA]</scope>
    <source>
        <strain evidence="4">ATCC BAA-887 / DSM 12427 / ZAS-2</strain>
    </source>
</reference>
<dbReference type="PANTHER" id="PTHR10724:SF10">
    <property type="entry name" value="S1 RNA-BINDING DOMAIN-CONTAINING PROTEIN 1"/>
    <property type="match status" value="1"/>
</dbReference>
<dbReference type="EMBL" id="CP001843">
    <property type="protein sequence ID" value="AEF83879.1"/>
    <property type="molecule type" value="Genomic_DNA"/>
</dbReference>
<dbReference type="SUPFAM" id="SSF53098">
    <property type="entry name" value="Ribonuclease H-like"/>
    <property type="match status" value="1"/>
</dbReference>
<dbReference type="FunFam" id="1.10.10.650:FF:000001">
    <property type="entry name" value="S1 RNA-binding domain 1"/>
    <property type="match status" value="1"/>
</dbReference>
<dbReference type="STRING" id="545694.TREPR_3795"/>
<dbReference type="InterPro" id="IPR012337">
    <property type="entry name" value="RNaseH-like_sf"/>
</dbReference>
<dbReference type="Pfam" id="PF17674">
    <property type="entry name" value="HHH_9"/>
    <property type="match status" value="1"/>
</dbReference>
<accession>F5YPP7</accession>
<reference evidence="4" key="1">
    <citation type="submission" date="2009-12" db="EMBL/GenBank/DDBJ databases">
        <title>Complete sequence of Treponema primitia strain ZAS-2.</title>
        <authorList>
            <person name="Tetu S.G."/>
            <person name="Matson E."/>
            <person name="Ren Q."/>
            <person name="Seshadri R."/>
            <person name="Elbourne L."/>
            <person name="Hassan K.A."/>
            <person name="Durkin A."/>
            <person name="Radune D."/>
            <person name="Mohamoud Y."/>
            <person name="Shay R."/>
            <person name="Jin S."/>
            <person name="Zhang X."/>
            <person name="Lucey K."/>
            <person name="Ballor N.R."/>
            <person name="Ottesen E."/>
            <person name="Rosenthal R."/>
            <person name="Allen A."/>
            <person name="Leadbetter J.R."/>
            <person name="Paulsen I.T."/>
        </authorList>
    </citation>
    <scope>NUCLEOTIDE SEQUENCE [LARGE SCALE GENOMIC DNA]</scope>
    <source>
        <strain evidence="4">ATCC BAA-887 / DSM 12427 / ZAS-2</strain>
    </source>
</reference>
<dbReference type="Proteomes" id="UP000009223">
    <property type="component" value="Chromosome"/>
</dbReference>
<evidence type="ECO:0000259" key="2">
    <source>
        <dbReference type="PROSITE" id="PS50126"/>
    </source>
</evidence>
<dbReference type="Gene3D" id="2.40.50.140">
    <property type="entry name" value="Nucleic acid-binding proteins"/>
    <property type="match status" value="1"/>
</dbReference>
<proteinExistence type="predicted"/>
<dbReference type="InterPro" id="IPR044146">
    <property type="entry name" value="S1_Tex"/>
</dbReference>
<dbReference type="InterPro" id="IPR006641">
    <property type="entry name" value="YqgF/RNaseH-like_dom"/>
</dbReference>
<evidence type="ECO:0000256" key="1">
    <source>
        <dbReference type="SAM" id="MobiDB-lite"/>
    </source>
</evidence>
<organism evidence="3 4">
    <name type="scientific">Treponema primitia (strain ATCC BAA-887 / DSM 12427 / ZAS-2)</name>
    <dbReference type="NCBI Taxonomy" id="545694"/>
    <lineage>
        <taxon>Bacteria</taxon>
        <taxon>Pseudomonadati</taxon>
        <taxon>Spirochaetota</taxon>
        <taxon>Spirochaetia</taxon>
        <taxon>Spirochaetales</taxon>
        <taxon>Treponemataceae</taxon>
        <taxon>Treponema</taxon>
    </lineage>
</organism>
<dbReference type="InterPro" id="IPR037027">
    <property type="entry name" value="YqgF/RNaseH-like_dom_sf"/>
</dbReference>
<dbReference type="Gene3D" id="1.10.3500.10">
    <property type="entry name" value="Tex N-terminal region-like"/>
    <property type="match status" value="1"/>
</dbReference>
<dbReference type="SMART" id="SM00316">
    <property type="entry name" value="S1"/>
    <property type="match status" value="1"/>
</dbReference>
<dbReference type="OrthoDB" id="9804714at2"/>
<dbReference type="Pfam" id="PF22706">
    <property type="entry name" value="Tex_central_region"/>
    <property type="match status" value="1"/>
</dbReference>
<name>F5YPP7_TREPZ</name>
<dbReference type="InterPro" id="IPR018974">
    <property type="entry name" value="Tex-like_N"/>
</dbReference>
<dbReference type="Pfam" id="PF16921">
    <property type="entry name" value="Tex_YqgF"/>
    <property type="match status" value="1"/>
</dbReference>
<dbReference type="InterPro" id="IPR041692">
    <property type="entry name" value="HHH_9"/>
</dbReference>
<dbReference type="InterPro" id="IPR050437">
    <property type="entry name" value="Ribos_protein_bS1-like"/>
</dbReference>
<dbReference type="GO" id="GO:0003735">
    <property type="term" value="F:structural constituent of ribosome"/>
    <property type="evidence" value="ECO:0007669"/>
    <property type="project" value="TreeGrafter"/>
</dbReference>
<dbReference type="InterPro" id="IPR032639">
    <property type="entry name" value="Tex_YqgF"/>
</dbReference>
<dbReference type="CDD" id="cd05685">
    <property type="entry name" value="S1_Tex"/>
    <property type="match status" value="1"/>
</dbReference>
<dbReference type="Pfam" id="PF00575">
    <property type="entry name" value="S1"/>
    <property type="match status" value="1"/>
</dbReference>
<dbReference type="Gene3D" id="1.10.10.650">
    <property type="entry name" value="RuvA domain 2-like"/>
    <property type="match status" value="1"/>
</dbReference>
<evidence type="ECO:0000313" key="3">
    <source>
        <dbReference type="EMBL" id="AEF83879.1"/>
    </source>
</evidence>
<dbReference type="Pfam" id="PF12836">
    <property type="entry name" value="HHH_3"/>
    <property type="match status" value="1"/>
</dbReference>
<evidence type="ECO:0000313" key="4">
    <source>
        <dbReference type="Proteomes" id="UP000009223"/>
    </source>
</evidence>
<dbReference type="Gene3D" id="3.30.420.140">
    <property type="entry name" value="YqgF/RNase H-like domain"/>
    <property type="match status" value="1"/>
</dbReference>
<dbReference type="GO" id="GO:0006139">
    <property type="term" value="P:nucleobase-containing compound metabolic process"/>
    <property type="evidence" value="ECO:0007669"/>
    <property type="project" value="InterPro"/>
</dbReference>
<dbReference type="InterPro" id="IPR012340">
    <property type="entry name" value="NA-bd_OB-fold"/>
</dbReference>
<gene>
    <name evidence="3" type="ordered locus">TREPR_3795</name>
</gene>
<dbReference type="RefSeq" id="WP_015706540.1">
    <property type="nucleotide sequence ID" value="NC_015578.1"/>
</dbReference>
<dbReference type="SUPFAM" id="SSF50249">
    <property type="entry name" value="Nucleic acid-binding proteins"/>
    <property type="match status" value="1"/>
</dbReference>
<dbReference type="HOGENOM" id="CLU_009833_0_2_12"/>
<dbReference type="PROSITE" id="PS50126">
    <property type="entry name" value="S1"/>
    <property type="match status" value="1"/>
</dbReference>
<dbReference type="GO" id="GO:0003729">
    <property type="term" value="F:mRNA binding"/>
    <property type="evidence" value="ECO:0007669"/>
    <property type="project" value="UniProtKB-ARBA"/>
</dbReference>
<dbReference type="KEGG" id="tpi:TREPR_3795"/>
<dbReference type="FunFam" id="1.10.150.310:FF:000002">
    <property type="entry name" value="Putative transcription modulator/accessory protein"/>
    <property type="match status" value="1"/>
</dbReference>
<dbReference type="SUPFAM" id="SSF158832">
    <property type="entry name" value="Tex N-terminal region-like"/>
    <property type="match status" value="1"/>
</dbReference>
<feature type="domain" description="S1 motif" evidence="2">
    <location>
        <begin position="645"/>
        <end position="714"/>
    </location>
</feature>
<dbReference type="Pfam" id="PF09371">
    <property type="entry name" value="Tex_N"/>
    <property type="match status" value="1"/>
</dbReference>
<dbReference type="FunFam" id="3.30.420.140:FF:000001">
    <property type="entry name" value="RNA-binding transcriptional accessory protein"/>
    <property type="match status" value="1"/>
</dbReference>
<dbReference type="InterPro" id="IPR010994">
    <property type="entry name" value="RuvA_2-like"/>
</dbReference>
<dbReference type="InterPro" id="IPR003029">
    <property type="entry name" value="S1_domain"/>
</dbReference>
<dbReference type="InterPro" id="IPR023319">
    <property type="entry name" value="Tex-like_HTH_dom_sf"/>
</dbReference>
<sequence length="840" mass="90698">MELTQEFIDGLTVNEVNIMKGIAEKLGVNLGQVSAVVGLLAEGSTVPFIARYRKEQTGTLDEVQVRDVDHLFSSGKNLETRRLEIVRGIFDQGKLTEPLYENITKAATLTELEDIYAPYKRKKKTRGMVAAEKGLEPLAEAMLELADAALVAKAAEFITENAENPTLSVASAEEALQGAMDILAERAAQEPENRASIKSFYRTDGRIIVKGIGDDEVKKTSTYQMYWDYTESLSQIKPHRVLAVNRGERENLLEVTIDVDENTAAELLQRKYVLNNDYHKTAIEDGLKRLLSPAVIREIRGDQGDTADDHGISVFSQNLKNLLMQQPIKGTRVLGIDPGIRTGTKCAFLDDTGKYLANFVIYNHKIEEAKRLLLNGIKNYDVQLIAVGNGTGSKDVQEVVTAVIAENNLEVLYTVVDEDGASVYSASDIAREEFPELDLTIRGAISIGRRLQDPLAELVKIDPKSIGVGLYQHDVNQKKLSETLDEVVSSVVNNVGVNLNTASASLLRYVSGINGPLAKKIVKYRDEKGKIASREELTSVPGMGPKSFEQCAGFLKIPESANPLDNTWVHPENYAIAKIIRDTITATGNLASVESKALQEQYGVGSTTISDIVEELKKPNRDPREGYPKPIMQKGVVNFEDLSEGMMITGKIKNVVDFGAFVDLGIKETALVHISELSDHFVKDPMDAVKVGDVLEFRIIGLDLDRRRISLSRKSPGADTGGHGAAGQSSNAAAGPGGEGRKKVVVVKKGDTAGNPGHGNGGSAGGRSGGSSGNSGNAGAGGRAGSGPGNGDTRPNRSGAYAGRGGADSQRSSRDRPPADDDGTMYNPFAEAFKKMKEKK</sequence>
<dbReference type="SMART" id="SM00732">
    <property type="entry name" value="YqgFc"/>
    <property type="match status" value="1"/>
</dbReference>
<dbReference type="GO" id="GO:0005737">
    <property type="term" value="C:cytoplasm"/>
    <property type="evidence" value="ECO:0007669"/>
    <property type="project" value="UniProtKB-ARBA"/>
</dbReference>
<dbReference type="FunFam" id="2.40.50.140:FF:000051">
    <property type="entry name" value="RNA-binding transcriptional accessory protein"/>
    <property type="match status" value="1"/>
</dbReference>
<feature type="compositionally biased region" description="Gly residues" evidence="1">
    <location>
        <begin position="756"/>
        <end position="790"/>
    </location>
</feature>
<dbReference type="AlphaFoldDB" id="F5YPP7"/>
<dbReference type="PANTHER" id="PTHR10724">
    <property type="entry name" value="30S RIBOSOMAL PROTEIN S1"/>
    <property type="match status" value="1"/>
</dbReference>
<dbReference type="Gene3D" id="1.10.150.310">
    <property type="entry name" value="Tex RuvX-like domain-like"/>
    <property type="match status" value="1"/>
</dbReference>
<dbReference type="GO" id="GO:0006412">
    <property type="term" value="P:translation"/>
    <property type="evidence" value="ECO:0007669"/>
    <property type="project" value="TreeGrafter"/>
</dbReference>
<dbReference type="eggNOG" id="COG2183">
    <property type="taxonomic scope" value="Bacteria"/>
</dbReference>
<dbReference type="InterPro" id="IPR023323">
    <property type="entry name" value="Tex-like_dom_sf"/>
</dbReference>
<protein>
    <submittedName>
        <fullName evidence="3">Tex protein</fullName>
    </submittedName>
</protein>
<keyword evidence="4" id="KW-1185">Reference proteome</keyword>
<dbReference type="InterPro" id="IPR055179">
    <property type="entry name" value="Tex-like_central_region"/>
</dbReference>